<dbReference type="EMBL" id="CP000806">
    <property type="protein sequence ID" value="ACB53892.1"/>
    <property type="molecule type" value="Genomic_DNA"/>
</dbReference>
<dbReference type="SMART" id="SM00260">
    <property type="entry name" value="CheW"/>
    <property type="match status" value="1"/>
</dbReference>
<dbReference type="Gene3D" id="2.30.30.40">
    <property type="entry name" value="SH3 Domains"/>
    <property type="match status" value="1"/>
</dbReference>
<dbReference type="SUPFAM" id="SSF50341">
    <property type="entry name" value="CheW-like"/>
    <property type="match status" value="1"/>
</dbReference>
<evidence type="ECO:0000313" key="2">
    <source>
        <dbReference type="EMBL" id="ACB53892.1"/>
    </source>
</evidence>
<proteinExistence type="predicted"/>
<accession>B1WVA2</accession>
<dbReference type="AlphaFoldDB" id="B1WVA2"/>
<feature type="domain" description="CheW-like" evidence="1">
    <location>
        <begin position="36"/>
        <end position="180"/>
    </location>
</feature>
<dbReference type="PANTHER" id="PTHR22617">
    <property type="entry name" value="CHEMOTAXIS SENSOR HISTIDINE KINASE-RELATED"/>
    <property type="match status" value="1"/>
</dbReference>
<dbReference type="STRING" id="43989.cce_4544"/>
<reference evidence="2 3" key="1">
    <citation type="journal article" date="2008" name="Proc. Natl. Acad. Sci. U.S.A.">
        <title>The genome of Cyanothece 51142, a unicellular diazotrophic cyanobacterium important in the marine nitrogen cycle.</title>
        <authorList>
            <person name="Welsh E.A."/>
            <person name="Liberton M."/>
            <person name="Stoeckel J."/>
            <person name="Loh T."/>
            <person name="Elvitigala T."/>
            <person name="Wang C."/>
            <person name="Wollam A."/>
            <person name="Fulton R.S."/>
            <person name="Clifton S.W."/>
            <person name="Jacobs J.M."/>
            <person name="Aurora R."/>
            <person name="Ghosh B.K."/>
            <person name="Sherman L.A."/>
            <person name="Smith R.D."/>
            <person name="Wilson R.K."/>
            <person name="Pakrasi H.B."/>
        </authorList>
    </citation>
    <scope>NUCLEOTIDE SEQUENCE [LARGE SCALE GENOMIC DNA]</scope>
    <source>
        <strain evidence="3">ATCC 51142 / BH68</strain>
    </source>
</reference>
<dbReference type="GO" id="GO:0006935">
    <property type="term" value="P:chemotaxis"/>
    <property type="evidence" value="ECO:0007669"/>
    <property type="project" value="InterPro"/>
</dbReference>
<evidence type="ECO:0000259" key="1">
    <source>
        <dbReference type="PROSITE" id="PS50851"/>
    </source>
</evidence>
<dbReference type="Gene3D" id="2.40.50.180">
    <property type="entry name" value="CheA-289, Domain 4"/>
    <property type="match status" value="1"/>
</dbReference>
<dbReference type="Proteomes" id="UP000001203">
    <property type="component" value="Chromosome circular"/>
</dbReference>
<organism evidence="2 3">
    <name type="scientific">Crocosphaera subtropica (strain ATCC 51142 / BH68)</name>
    <name type="common">Cyanothece sp. (strain ATCC 51142)</name>
    <dbReference type="NCBI Taxonomy" id="43989"/>
    <lineage>
        <taxon>Bacteria</taxon>
        <taxon>Bacillati</taxon>
        <taxon>Cyanobacteriota</taxon>
        <taxon>Cyanophyceae</taxon>
        <taxon>Oscillatoriophycideae</taxon>
        <taxon>Chroococcales</taxon>
        <taxon>Aphanothecaceae</taxon>
        <taxon>Crocosphaera</taxon>
        <taxon>Crocosphaera subtropica</taxon>
    </lineage>
</organism>
<dbReference type="HOGENOM" id="CLU_048995_5_0_3"/>
<dbReference type="InterPro" id="IPR039315">
    <property type="entry name" value="CheW"/>
</dbReference>
<dbReference type="GO" id="GO:0007165">
    <property type="term" value="P:signal transduction"/>
    <property type="evidence" value="ECO:0007669"/>
    <property type="project" value="InterPro"/>
</dbReference>
<dbReference type="InterPro" id="IPR036061">
    <property type="entry name" value="CheW-like_dom_sf"/>
</dbReference>
<evidence type="ECO:0000313" key="3">
    <source>
        <dbReference type="Proteomes" id="UP000001203"/>
    </source>
</evidence>
<name>B1WVA2_CROS5</name>
<dbReference type="KEGG" id="cyt:cce_4544"/>
<dbReference type="Pfam" id="PF01584">
    <property type="entry name" value="CheW"/>
    <property type="match status" value="1"/>
</dbReference>
<dbReference type="PANTHER" id="PTHR22617:SF23">
    <property type="entry name" value="CHEMOTAXIS PROTEIN CHEW"/>
    <property type="match status" value="1"/>
</dbReference>
<dbReference type="GO" id="GO:0005829">
    <property type="term" value="C:cytosol"/>
    <property type="evidence" value="ECO:0007669"/>
    <property type="project" value="TreeGrafter"/>
</dbReference>
<dbReference type="eggNOG" id="COG0835">
    <property type="taxonomic scope" value="Bacteria"/>
</dbReference>
<dbReference type="InterPro" id="IPR002545">
    <property type="entry name" value="CheW-lke_dom"/>
</dbReference>
<protein>
    <recommendedName>
        <fullName evidence="1">CheW-like domain-containing protein</fullName>
    </recommendedName>
</protein>
<gene>
    <name evidence="2" type="ordered locus">cce_4544</name>
</gene>
<keyword evidence="3" id="KW-1185">Reference proteome</keyword>
<dbReference type="PROSITE" id="PS50851">
    <property type="entry name" value="CHEW"/>
    <property type="match status" value="1"/>
</dbReference>
<sequence length="182" mass="20698">MKIVNYSFYCFIPFIQNYLTILMIETQSLSKQKAVGDPYLQLQIDSQTQILLPMVMTKEVLNIPSSRLTVMPNMPPFFLGLLNQRSRIFWAVDLGHFLNLSSLKLDCPHYSIAIIHSRKKALALAVEKVMGVTRFPQEKIESPFSTVEAGLIPYLQGCIPQERQLFLILDPEAILEAAILNI</sequence>